<keyword evidence="4" id="KW-1133">Transmembrane helix</keyword>
<dbReference type="PROSITE" id="PS50111">
    <property type="entry name" value="CHEMOTAXIS_TRANSDUC_2"/>
    <property type="match status" value="1"/>
</dbReference>
<dbReference type="PRINTS" id="PR00260">
    <property type="entry name" value="CHEMTRNSDUCR"/>
</dbReference>
<name>A0ABS8XVZ0_9BURK</name>
<feature type="transmembrane region" description="Helical" evidence="4">
    <location>
        <begin position="120"/>
        <end position="139"/>
    </location>
</feature>
<dbReference type="InterPro" id="IPR024478">
    <property type="entry name" value="HlyB_4HB_MCP"/>
</dbReference>
<dbReference type="PANTHER" id="PTHR43531">
    <property type="entry name" value="PROTEIN ICFG"/>
    <property type="match status" value="1"/>
</dbReference>
<dbReference type="SUPFAM" id="SSF58104">
    <property type="entry name" value="Methyl-accepting chemotaxis protein (MCP) signaling domain"/>
    <property type="match status" value="1"/>
</dbReference>
<feature type="domain" description="Methyl-accepting transducer" evidence="5">
    <location>
        <begin position="380"/>
        <end position="609"/>
    </location>
</feature>
<keyword evidence="4" id="KW-0812">Transmembrane</keyword>
<gene>
    <name evidence="6" type="ORF">LXT13_16220</name>
</gene>
<evidence type="ECO:0000313" key="7">
    <source>
        <dbReference type="Proteomes" id="UP001200741"/>
    </source>
</evidence>
<organism evidence="6 7">
    <name type="scientific">Pelomonas cellulosilytica</name>
    <dbReference type="NCBI Taxonomy" id="2906762"/>
    <lineage>
        <taxon>Bacteria</taxon>
        <taxon>Pseudomonadati</taxon>
        <taxon>Pseudomonadota</taxon>
        <taxon>Betaproteobacteria</taxon>
        <taxon>Burkholderiales</taxon>
        <taxon>Sphaerotilaceae</taxon>
        <taxon>Roseateles</taxon>
    </lineage>
</organism>
<evidence type="ECO:0000259" key="5">
    <source>
        <dbReference type="PROSITE" id="PS50111"/>
    </source>
</evidence>
<feature type="transmembrane region" description="Helical" evidence="4">
    <location>
        <begin position="299"/>
        <end position="318"/>
    </location>
</feature>
<keyword evidence="7" id="KW-1185">Reference proteome</keyword>
<dbReference type="Pfam" id="PF00015">
    <property type="entry name" value="MCPsignal"/>
    <property type="match status" value="1"/>
</dbReference>
<keyword evidence="3" id="KW-0807">Transducer</keyword>
<dbReference type="RefSeq" id="WP_233373001.1">
    <property type="nucleotide sequence ID" value="NZ_JAJTWU010000006.1"/>
</dbReference>
<sequence length="628" mass="68127">MGRARRTGLCMRFFSNLHGSCTFEVQPCRRARRAYMTFRRRWLLGLLKYQYNSADISTGQHARGWDGVVRDVMLNRLADGRPGWDGRIDASSCRPHEGAKERPMTNISGPARPWKIAHQLMLAFGIAAVLMAGIGVFSLTRLRELSTMQTNMYKEEVVPLALLRTASWQAATHFRRSYPFILKADEASRAETLELNRKSADEVLKAVSFERAHPVGPAHEQLLAEFDTLWQQYTESVTRLQKAASAGDNAAAFDELNKATDPLHVKVRKLMVQLGEMREASARDRAEAGAALVTGQARWLTGMVVISLALAGLAAWWVTRRITRALGAEPAEAQQFVARIAAGDLMAHVERRSGDDSSLVAHLALMREQLSRVIAGVRDGADQVACASSEIAQGNLDLSQRTERQASALEETASAMEELGSTVHQSADSAHEAERLALDAGRIAQQGGETVRRAVDKMGEIREGSSRIAEITGMINGLAFQTNLLALNAAVEAARAGEQGRGFAVVAAEVRSLAQRSAEAAKQISQLINASVSQVGEGVGLVQEAGTVMVDLRGAIQRVETAMSEISVAAQQQRLGIDQVGAAVQDMDQATQQNAALVEQTAAAATSLQRQASRLVDAVSVFRLEATR</sequence>
<dbReference type="PANTHER" id="PTHR43531:SF14">
    <property type="entry name" value="METHYL-ACCEPTING CHEMOTAXIS PROTEIN I-RELATED"/>
    <property type="match status" value="1"/>
</dbReference>
<dbReference type="Proteomes" id="UP001200741">
    <property type="component" value="Unassembled WGS sequence"/>
</dbReference>
<dbReference type="InterPro" id="IPR004089">
    <property type="entry name" value="MCPsignal_dom"/>
</dbReference>
<accession>A0ABS8XVZ0</accession>
<evidence type="ECO:0000256" key="4">
    <source>
        <dbReference type="SAM" id="Phobius"/>
    </source>
</evidence>
<dbReference type="Gene3D" id="1.10.287.950">
    <property type="entry name" value="Methyl-accepting chemotaxis protein"/>
    <property type="match status" value="1"/>
</dbReference>
<comment type="similarity">
    <text evidence="2">Belongs to the methyl-accepting chemotaxis (MCP) protein family.</text>
</comment>
<proteinExistence type="inferred from homology"/>
<keyword evidence="4" id="KW-0472">Membrane</keyword>
<dbReference type="InterPro" id="IPR004090">
    <property type="entry name" value="Chemotax_Me-accpt_rcpt"/>
</dbReference>
<dbReference type="EMBL" id="JAJTWU010000006">
    <property type="protein sequence ID" value="MCE4555952.1"/>
    <property type="molecule type" value="Genomic_DNA"/>
</dbReference>
<evidence type="ECO:0000256" key="1">
    <source>
        <dbReference type="ARBA" id="ARBA00022481"/>
    </source>
</evidence>
<evidence type="ECO:0000313" key="6">
    <source>
        <dbReference type="EMBL" id="MCE4555952.1"/>
    </source>
</evidence>
<comment type="caution">
    <text evidence="6">The sequence shown here is derived from an EMBL/GenBank/DDBJ whole genome shotgun (WGS) entry which is preliminary data.</text>
</comment>
<dbReference type="SMART" id="SM00283">
    <property type="entry name" value="MA"/>
    <property type="match status" value="1"/>
</dbReference>
<dbReference type="Pfam" id="PF12729">
    <property type="entry name" value="4HB_MCP_1"/>
    <property type="match status" value="1"/>
</dbReference>
<keyword evidence="1" id="KW-0488">Methylation</keyword>
<protein>
    <submittedName>
        <fullName evidence="6">Methyl-accepting chemotaxis protein</fullName>
    </submittedName>
</protein>
<dbReference type="InterPro" id="IPR051310">
    <property type="entry name" value="MCP_chemotaxis"/>
</dbReference>
<evidence type="ECO:0000256" key="3">
    <source>
        <dbReference type="PROSITE-ProRule" id="PRU00284"/>
    </source>
</evidence>
<dbReference type="CDD" id="cd11386">
    <property type="entry name" value="MCP_signal"/>
    <property type="match status" value="1"/>
</dbReference>
<reference evidence="6 7" key="1">
    <citation type="submission" date="2021-12" db="EMBL/GenBank/DDBJ databases">
        <title>Genome seq of P8.</title>
        <authorList>
            <person name="Seo T."/>
        </authorList>
    </citation>
    <scope>NUCLEOTIDE SEQUENCE [LARGE SCALE GENOMIC DNA]</scope>
    <source>
        <strain evidence="6 7">P8</strain>
    </source>
</reference>
<evidence type="ECO:0000256" key="2">
    <source>
        <dbReference type="ARBA" id="ARBA00029447"/>
    </source>
</evidence>